<dbReference type="EMBL" id="JAAC01000080">
    <property type="protein sequence ID" value="KDE63438.1"/>
    <property type="molecule type" value="Genomic_DNA"/>
</dbReference>
<protein>
    <submittedName>
        <fullName evidence="2">Uncharacterized protein</fullName>
    </submittedName>
</protein>
<sequence length="76" mass="9331">MVLFLLQHCDTLFYNLRIFRRKQDPKYTQIEIRNSSLEKEKDQLYSQIIDLRKEVEQVESVRSCIEKLQQENRELI</sequence>
<keyword evidence="1" id="KW-0175">Coiled coil</keyword>
<evidence type="ECO:0000313" key="2">
    <source>
        <dbReference type="EMBL" id="KDE63438.1"/>
    </source>
</evidence>
<dbReference type="AlphaFoldDB" id="A0AB73BWH1"/>
<gene>
    <name evidence="2" type="ORF">FUSO3_05260</name>
</gene>
<evidence type="ECO:0000313" key="3">
    <source>
        <dbReference type="Proteomes" id="UP000027473"/>
    </source>
</evidence>
<organism evidence="2 3">
    <name type="scientific">Fusobacterium necrophorum BL</name>
    <dbReference type="NCBI Taxonomy" id="1441732"/>
    <lineage>
        <taxon>Bacteria</taxon>
        <taxon>Fusobacteriati</taxon>
        <taxon>Fusobacteriota</taxon>
        <taxon>Fusobacteriia</taxon>
        <taxon>Fusobacteriales</taxon>
        <taxon>Fusobacteriaceae</taxon>
        <taxon>Fusobacterium</taxon>
    </lineage>
</organism>
<name>A0AB73BWH1_9FUSO</name>
<feature type="coiled-coil region" evidence="1">
    <location>
        <begin position="27"/>
        <end position="71"/>
    </location>
</feature>
<accession>A0AB73BWH1</accession>
<reference evidence="2 3" key="1">
    <citation type="submission" date="2014-01" db="EMBL/GenBank/DDBJ databases">
        <title>Comparative genomics of Fusobacterium necrophorum wild isolates.</title>
        <authorList>
            <person name="Kittichotirat W."/>
            <person name="Bumgarner R.E."/>
            <person name="Lawrence P."/>
        </authorList>
    </citation>
    <scope>NUCLEOTIDE SEQUENCE [LARGE SCALE GENOMIC DNA]</scope>
    <source>
        <strain evidence="2 3">BL</strain>
    </source>
</reference>
<evidence type="ECO:0000256" key="1">
    <source>
        <dbReference type="SAM" id="Coils"/>
    </source>
</evidence>
<comment type="caution">
    <text evidence="2">The sequence shown here is derived from an EMBL/GenBank/DDBJ whole genome shotgun (WGS) entry which is preliminary data.</text>
</comment>
<dbReference type="Proteomes" id="UP000027473">
    <property type="component" value="Unassembled WGS sequence"/>
</dbReference>
<proteinExistence type="predicted"/>